<dbReference type="AlphaFoldDB" id="D6RM83"/>
<organism evidence="1 2">
    <name type="scientific">Coprinopsis cinerea (strain Okayama-7 / 130 / ATCC MYA-4618 / FGSC 9003)</name>
    <name type="common">Inky cap fungus</name>
    <name type="synonym">Hormographiella aspergillata</name>
    <dbReference type="NCBI Taxonomy" id="240176"/>
    <lineage>
        <taxon>Eukaryota</taxon>
        <taxon>Fungi</taxon>
        <taxon>Dikarya</taxon>
        <taxon>Basidiomycota</taxon>
        <taxon>Agaricomycotina</taxon>
        <taxon>Agaricomycetes</taxon>
        <taxon>Agaricomycetidae</taxon>
        <taxon>Agaricales</taxon>
        <taxon>Agaricineae</taxon>
        <taxon>Psathyrellaceae</taxon>
        <taxon>Coprinopsis</taxon>
    </lineage>
</organism>
<dbReference type="HOGENOM" id="CLU_2654418_0_0_1"/>
<protein>
    <submittedName>
        <fullName evidence="1">Uncharacterized protein</fullName>
    </submittedName>
</protein>
<accession>D6RM83</accession>
<proteinExistence type="predicted"/>
<evidence type="ECO:0000313" key="1">
    <source>
        <dbReference type="EMBL" id="EFI27881.1"/>
    </source>
</evidence>
<dbReference type="RefSeq" id="XP_002911375.1">
    <property type="nucleotide sequence ID" value="XM_002911329.1"/>
</dbReference>
<name>D6RM83_COPC7</name>
<comment type="caution">
    <text evidence="1">The sequence shown here is derived from an EMBL/GenBank/DDBJ whole genome shotgun (WGS) entry which is preliminary data.</text>
</comment>
<keyword evidence="2" id="KW-1185">Reference proteome</keyword>
<dbReference type="GeneID" id="9379421"/>
<dbReference type="InParanoid" id="D6RM83"/>
<evidence type="ECO:0000313" key="2">
    <source>
        <dbReference type="Proteomes" id="UP000001861"/>
    </source>
</evidence>
<dbReference type="VEuPathDB" id="FungiDB:CC1G_14372"/>
<reference evidence="1 2" key="1">
    <citation type="journal article" date="2010" name="Proc. Natl. Acad. Sci. U.S.A.">
        <title>Insights into evolution of multicellular fungi from the assembled chromosomes of the mushroom Coprinopsis cinerea (Coprinus cinereus).</title>
        <authorList>
            <person name="Stajich J.E."/>
            <person name="Wilke S.K."/>
            <person name="Ahren D."/>
            <person name="Au C.H."/>
            <person name="Birren B.W."/>
            <person name="Borodovsky M."/>
            <person name="Burns C."/>
            <person name="Canback B."/>
            <person name="Casselton L.A."/>
            <person name="Cheng C.K."/>
            <person name="Deng J."/>
            <person name="Dietrich F.S."/>
            <person name="Fargo D.C."/>
            <person name="Farman M.L."/>
            <person name="Gathman A.C."/>
            <person name="Goldberg J."/>
            <person name="Guigo R."/>
            <person name="Hoegger P.J."/>
            <person name="Hooker J.B."/>
            <person name="Huggins A."/>
            <person name="James T.Y."/>
            <person name="Kamada T."/>
            <person name="Kilaru S."/>
            <person name="Kodira C."/>
            <person name="Kues U."/>
            <person name="Kupfer D."/>
            <person name="Kwan H.S."/>
            <person name="Lomsadze A."/>
            <person name="Li W."/>
            <person name="Lilly W.W."/>
            <person name="Ma L.J."/>
            <person name="Mackey A.J."/>
            <person name="Manning G."/>
            <person name="Martin F."/>
            <person name="Muraguchi H."/>
            <person name="Natvig D.O."/>
            <person name="Palmerini H."/>
            <person name="Ramesh M.A."/>
            <person name="Rehmeyer C.J."/>
            <person name="Roe B.A."/>
            <person name="Shenoy N."/>
            <person name="Stanke M."/>
            <person name="Ter-Hovhannisyan V."/>
            <person name="Tunlid A."/>
            <person name="Velagapudi R."/>
            <person name="Vision T.J."/>
            <person name="Zeng Q."/>
            <person name="Zolan M.E."/>
            <person name="Pukkila P.J."/>
        </authorList>
    </citation>
    <scope>NUCLEOTIDE SEQUENCE [LARGE SCALE GENOMIC DNA]</scope>
    <source>
        <strain evidence="2">Okayama-7 / 130 / ATCC MYA-4618 / FGSC 9003</strain>
    </source>
</reference>
<gene>
    <name evidence="1" type="ORF">CC1G_14372</name>
</gene>
<dbReference type="KEGG" id="cci:CC1G_14372"/>
<sequence length="76" mass="8531">MRHTFHKISQPDLPIRLDSLLGATVPTERAVECSLKPSTFHHSSEVSVQRKEPKGLALGGFESLWGLRGKRGHIDW</sequence>
<dbReference type="EMBL" id="AACS02000004">
    <property type="protein sequence ID" value="EFI27881.1"/>
    <property type="molecule type" value="Genomic_DNA"/>
</dbReference>
<dbReference type="Proteomes" id="UP000001861">
    <property type="component" value="Unassembled WGS sequence"/>
</dbReference>